<evidence type="ECO:0000256" key="1">
    <source>
        <dbReference type="SAM" id="MobiDB-lite"/>
    </source>
</evidence>
<evidence type="ECO:0000313" key="3">
    <source>
        <dbReference type="Proteomes" id="UP000314294"/>
    </source>
</evidence>
<gene>
    <name evidence="2" type="ORF">EYF80_050457</name>
</gene>
<sequence>MLKLFAAQRRLTAGGLRAAPGGRLPGSGGRSVPPPGGGGPSRGAGTVRCVLRIIKLNKQWVKDEIQEIEIQQLVNNNNKPV</sequence>
<dbReference type="EMBL" id="SRLO01001285">
    <property type="protein sequence ID" value="TNN39381.1"/>
    <property type="molecule type" value="Genomic_DNA"/>
</dbReference>
<feature type="region of interest" description="Disordered" evidence="1">
    <location>
        <begin position="15"/>
        <end position="44"/>
    </location>
</feature>
<name>A0A4Z2FEG9_9TELE</name>
<comment type="caution">
    <text evidence="2">The sequence shown here is derived from an EMBL/GenBank/DDBJ whole genome shotgun (WGS) entry which is preliminary data.</text>
</comment>
<keyword evidence="3" id="KW-1185">Reference proteome</keyword>
<organism evidence="2 3">
    <name type="scientific">Liparis tanakae</name>
    <name type="common">Tanaka's snailfish</name>
    <dbReference type="NCBI Taxonomy" id="230148"/>
    <lineage>
        <taxon>Eukaryota</taxon>
        <taxon>Metazoa</taxon>
        <taxon>Chordata</taxon>
        <taxon>Craniata</taxon>
        <taxon>Vertebrata</taxon>
        <taxon>Euteleostomi</taxon>
        <taxon>Actinopterygii</taxon>
        <taxon>Neopterygii</taxon>
        <taxon>Teleostei</taxon>
        <taxon>Neoteleostei</taxon>
        <taxon>Acanthomorphata</taxon>
        <taxon>Eupercaria</taxon>
        <taxon>Perciformes</taxon>
        <taxon>Cottioidei</taxon>
        <taxon>Cottales</taxon>
        <taxon>Liparidae</taxon>
        <taxon>Liparis</taxon>
    </lineage>
</organism>
<accession>A0A4Z2FEG9</accession>
<protein>
    <submittedName>
        <fullName evidence="2">Uncharacterized protein</fullName>
    </submittedName>
</protein>
<reference evidence="2 3" key="1">
    <citation type="submission" date="2019-03" db="EMBL/GenBank/DDBJ databases">
        <title>First draft genome of Liparis tanakae, snailfish: a comprehensive survey of snailfish specific genes.</title>
        <authorList>
            <person name="Kim W."/>
            <person name="Song I."/>
            <person name="Jeong J.-H."/>
            <person name="Kim D."/>
            <person name="Kim S."/>
            <person name="Ryu S."/>
            <person name="Song J.Y."/>
            <person name="Lee S.K."/>
        </authorList>
    </citation>
    <scope>NUCLEOTIDE SEQUENCE [LARGE SCALE GENOMIC DNA]</scope>
    <source>
        <tissue evidence="2">Muscle</tissue>
    </source>
</reference>
<proteinExistence type="predicted"/>
<evidence type="ECO:0000313" key="2">
    <source>
        <dbReference type="EMBL" id="TNN39381.1"/>
    </source>
</evidence>
<dbReference type="AlphaFoldDB" id="A0A4Z2FEG9"/>
<dbReference type="Proteomes" id="UP000314294">
    <property type="component" value="Unassembled WGS sequence"/>
</dbReference>